<reference evidence="14" key="1">
    <citation type="journal article" date="2008" name="Arch. Insect Biochem. Physiol.">
        <title>Cloning and characterization of the secreted hemocytic prophenoloxidases of Heliothis virescens.</title>
        <authorList>
            <person name="Shelby K.S."/>
            <person name="Popham H.J."/>
        </authorList>
    </citation>
    <scope>NUCLEOTIDE SEQUENCE</scope>
</reference>
<organism evidence="14">
    <name type="scientific">Heliothis virescens</name>
    <name type="common">Tobacco budworm moth</name>
    <dbReference type="NCBI Taxonomy" id="7102"/>
    <lineage>
        <taxon>Eukaryota</taxon>
        <taxon>Metazoa</taxon>
        <taxon>Ecdysozoa</taxon>
        <taxon>Arthropoda</taxon>
        <taxon>Hexapoda</taxon>
        <taxon>Insecta</taxon>
        <taxon>Pterygota</taxon>
        <taxon>Neoptera</taxon>
        <taxon>Endopterygota</taxon>
        <taxon>Lepidoptera</taxon>
        <taxon>Glossata</taxon>
        <taxon>Ditrysia</taxon>
        <taxon>Noctuoidea</taxon>
        <taxon>Noctuidae</taxon>
        <taxon>Heliothinae</taxon>
        <taxon>Heliothis</taxon>
    </lineage>
</organism>
<feature type="domain" description="Tyrosinase copper-binding" evidence="13">
    <location>
        <begin position="402"/>
        <end position="413"/>
    </location>
</feature>
<dbReference type="GO" id="GO:0004503">
    <property type="term" value="F:tyrosinase activity"/>
    <property type="evidence" value="ECO:0007669"/>
    <property type="project" value="UniProtKB-EC"/>
</dbReference>
<keyword evidence="8" id="KW-0186">Copper</keyword>
<protein>
    <recommendedName>
        <fullName evidence="4">tyrosinase</fullName>
        <ecNumber evidence="4">1.14.18.1</ecNumber>
    </recommendedName>
</protein>
<comment type="cofactor">
    <cofactor evidence="1">
        <name>Cu(2+)</name>
        <dbReference type="ChEBI" id="CHEBI:29036"/>
    </cofactor>
</comment>
<dbReference type="Pfam" id="PF00372">
    <property type="entry name" value="Hemocyanin_M"/>
    <property type="match status" value="1"/>
</dbReference>
<dbReference type="AlphaFoldDB" id="A8JKF6"/>
<evidence type="ECO:0000313" key="14">
    <source>
        <dbReference type="EMBL" id="ABM65701.1"/>
    </source>
</evidence>
<dbReference type="STRING" id="7102.A8JKF6"/>
<dbReference type="PANTHER" id="PTHR11511:SF4">
    <property type="entry name" value="PHENOLOXIDASE 2-RELATED"/>
    <property type="match status" value="1"/>
</dbReference>
<dbReference type="Gene3D" id="1.20.1370.10">
    <property type="entry name" value="Hemocyanin, N-terminal domain"/>
    <property type="match status" value="1"/>
</dbReference>
<comment type="subcellular location">
    <subcellularLocation>
        <location evidence="2">Secreted</location>
    </subcellularLocation>
</comment>
<dbReference type="InterPro" id="IPR014756">
    <property type="entry name" value="Ig_E-set"/>
</dbReference>
<keyword evidence="9" id="KW-0503">Monooxygenase</keyword>
<evidence type="ECO:0000256" key="8">
    <source>
        <dbReference type="ARBA" id="ARBA00023008"/>
    </source>
</evidence>
<dbReference type="EMBL" id="NWSH01000035">
    <property type="protein sequence ID" value="PCG80455.1"/>
    <property type="molecule type" value="Genomic_DNA"/>
</dbReference>
<keyword evidence="6" id="KW-0479">Metal-binding</keyword>
<dbReference type="InterPro" id="IPR005203">
    <property type="entry name" value="Hemocyanin_C"/>
</dbReference>
<dbReference type="PROSITE" id="PS00209">
    <property type="entry name" value="HEMOCYANIN_1"/>
    <property type="match status" value="1"/>
</dbReference>
<dbReference type="InterPro" id="IPR037020">
    <property type="entry name" value="Hemocyanin_C_sf"/>
</dbReference>
<dbReference type="InterPro" id="IPR005204">
    <property type="entry name" value="Hemocyanin_N"/>
</dbReference>
<evidence type="ECO:0000256" key="9">
    <source>
        <dbReference type="ARBA" id="ARBA00023033"/>
    </source>
</evidence>
<dbReference type="Gene3D" id="1.10.1280.10">
    <property type="entry name" value="Di-copper center containing domain from catechol oxidase"/>
    <property type="match status" value="1"/>
</dbReference>
<comment type="similarity">
    <text evidence="3">Belongs to the tyrosinase family.</text>
</comment>
<keyword evidence="10" id="KW-1015">Disulfide bond</keyword>
<keyword evidence="7 14" id="KW-0560">Oxidoreductase</keyword>
<keyword evidence="5" id="KW-0964">Secreted</keyword>
<comment type="catalytic activity">
    <reaction evidence="12">
        <text>L-tyrosine + O2 = L-dopaquinone + H2O</text>
        <dbReference type="Rhea" id="RHEA:18117"/>
        <dbReference type="ChEBI" id="CHEBI:15377"/>
        <dbReference type="ChEBI" id="CHEBI:15379"/>
        <dbReference type="ChEBI" id="CHEBI:57924"/>
        <dbReference type="ChEBI" id="CHEBI:58315"/>
        <dbReference type="EC" id="1.14.18.1"/>
    </reaction>
</comment>
<dbReference type="PROSITE" id="PS00498">
    <property type="entry name" value="TYROSINASE_2"/>
    <property type="match status" value="1"/>
</dbReference>
<evidence type="ECO:0000256" key="11">
    <source>
        <dbReference type="ARBA" id="ARBA00048233"/>
    </source>
</evidence>
<dbReference type="PRINTS" id="PR00187">
    <property type="entry name" value="HAEMOCYANIN"/>
</dbReference>
<dbReference type="FunFam" id="2.60.40.1520:FF:000001">
    <property type="entry name" value="Hemocyanin subunit 2"/>
    <property type="match status" value="1"/>
</dbReference>
<reference evidence="15" key="2">
    <citation type="submission" date="2017-09" db="EMBL/GenBank/DDBJ databases">
        <title>Contemporary evolution of a Lepidopteran species, Heliothis virescens, in response to modern agricultural practices.</title>
        <authorList>
            <person name="Fritz M.L."/>
            <person name="Deyonke A.M."/>
            <person name="Papanicolaou A."/>
            <person name="Micinski S."/>
            <person name="Westbrook J."/>
            <person name="Gould F."/>
        </authorList>
    </citation>
    <scope>NUCLEOTIDE SEQUENCE [LARGE SCALE GENOMIC DNA]</scope>
    <source>
        <strain evidence="15">HvINT-</strain>
        <tissue evidence="15">Whole body</tissue>
    </source>
</reference>
<dbReference type="SUPFAM" id="SSF48050">
    <property type="entry name" value="Hemocyanin, N-terminal domain"/>
    <property type="match status" value="1"/>
</dbReference>
<sequence>MADEDRIVESFKLLFDRPNEPLITPKGDKKALFQLTEKLVPPDYVNNGVELNDRFGDDATERIPLKTLDKYPEFRLASQLPADADFSLFLPKHQDMATEVIDALLGVPENQLQDFLSTCVFARGNLNPQLFNYCYSVALMHRRDTRNVPIQNFAETFPSKFMDSQVFQQARESAAVIPQSVPRTPIIIPRDYTATDLEEEHRLAYWREDIGVNLHHWHWHLVYPFTASQRSIVAKDRRGELFFYMHQQLIARYNGERLNNSLKRVKKFSNWREPIPEAYFPKLDSLTSSRGWPPRQANMQWQDLNRPVDGLNVTISDMERWRRNVEEAISTGTVTNADGTTSPLDIDILGNMLEASILSPNRELYGSIHNNGHSFSAYIHDPTHRYLESFGVIADEATTMRDPFFFRWHAWIDDICQKHKESSYVRPYTRSELENPGVQVTSVSVETEGGAPANTLNTFWMSSDVDLSRGLDFSDRGPVYARFTHLNNRPFRYVINVNNTGNARRTTVRIFIAPKFDERNLAWALSDHRKMFIEMDRFVQPLNAGQNTIVRLSTQSSLTIPFEQTFRDLSAQSNDPRRPNLAEFNFCGCGWPQHMLVPKGTEAGAAYQLFVMLSNYDLDSVDQPDGSQLSCVEASSFCGLKDRKYPDRRAMGFPFDRPSSTATNIEDFILPNMGLQDITIRLSNTTEPNPRNPRTN</sequence>
<dbReference type="InterPro" id="IPR008922">
    <property type="entry name" value="Di-copper_centre_dom_sf"/>
</dbReference>
<dbReference type="SUPFAM" id="SSF48056">
    <property type="entry name" value="Di-copper centre-containing domain"/>
    <property type="match status" value="1"/>
</dbReference>
<comment type="catalytic activity">
    <reaction evidence="11">
        <text>2 L-dopa + O2 = 2 L-dopaquinone + 2 H2O</text>
        <dbReference type="Rhea" id="RHEA:34287"/>
        <dbReference type="ChEBI" id="CHEBI:15377"/>
        <dbReference type="ChEBI" id="CHEBI:15379"/>
        <dbReference type="ChEBI" id="CHEBI:57504"/>
        <dbReference type="ChEBI" id="CHEBI:57924"/>
        <dbReference type="EC" id="1.14.18.1"/>
    </reaction>
</comment>
<evidence type="ECO:0000259" key="13">
    <source>
        <dbReference type="PROSITE" id="PS00498"/>
    </source>
</evidence>
<name>A8JKF6_HELVI</name>
<dbReference type="Gene3D" id="2.60.40.1520">
    <property type="entry name" value="Hemocyanin, C-terminal domain"/>
    <property type="match status" value="1"/>
</dbReference>
<dbReference type="InterPro" id="IPR036697">
    <property type="entry name" value="Hemocyanin_N_sf"/>
</dbReference>
<dbReference type="GO" id="GO:0005576">
    <property type="term" value="C:extracellular region"/>
    <property type="evidence" value="ECO:0007669"/>
    <property type="project" value="UniProtKB-SubCell"/>
</dbReference>
<dbReference type="Pfam" id="PF03723">
    <property type="entry name" value="Hemocyanin_C"/>
    <property type="match status" value="1"/>
</dbReference>
<dbReference type="PANTHER" id="PTHR11511">
    <property type="entry name" value="LARVAL STORAGE PROTEIN/PHENOLOXIDASE"/>
    <property type="match status" value="1"/>
</dbReference>
<evidence type="ECO:0000256" key="2">
    <source>
        <dbReference type="ARBA" id="ARBA00004613"/>
    </source>
</evidence>
<evidence type="ECO:0000256" key="7">
    <source>
        <dbReference type="ARBA" id="ARBA00023002"/>
    </source>
</evidence>
<evidence type="ECO:0000256" key="1">
    <source>
        <dbReference type="ARBA" id="ARBA00001973"/>
    </source>
</evidence>
<dbReference type="InterPro" id="IPR013788">
    <property type="entry name" value="Hemocyanin/hexamerin"/>
</dbReference>
<evidence type="ECO:0000313" key="15">
    <source>
        <dbReference type="EMBL" id="PCG80455.1"/>
    </source>
</evidence>
<dbReference type="FunFam" id="1.10.1280.10:FF:000004">
    <property type="entry name" value="Hemocyanin subunit 2"/>
    <property type="match status" value="1"/>
</dbReference>
<dbReference type="GO" id="GO:0006583">
    <property type="term" value="P:melanin biosynthetic process from tyrosine"/>
    <property type="evidence" value="ECO:0007669"/>
    <property type="project" value="UniProtKB-ARBA"/>
</dbReference>
<evidence type="ECO:0000256" key="12">
    <source>
        <dbReference type="ARBA" id="ARBA00048881"/>
    </source>
</evidence>
<evidence type="ECO:0000256" key="10">
    <source>
        <dbReference type="ARBA" id="ARBA00023157"/>
    </source>
</evidence>
<proteinExistence type="evidence at transcript level"/>
<evidence type="ECO:0000256" key="3">
    <source>
        <dbReference type="ARBA" id="ARBA00009928"/>
    </source>
</evidence>
<accession>A8JKF6</accession>
<evidence type="ECO:0000256" key="5">
    <source>
        <dbReference type="ARBA" id="ARBA00022525"/>
    </source>
</evidence>
<gene>
    <name evidence="15" type="ORF">B5V51_7771</name>
</gene>
<dbReference type="EC" id="1.14.18.1" evidence="4"/>
<evidence type="ECO:0000256" key="4">
    <source>
        <dbReference type="ARBA" id="ARBA00011906"/>
    </source>
</evidence>
<dbReference type="InterPro" id="IPR002227">
    <property type="entry name" value="Tyrosinase_Cu-bd"/>
</dbReference>
<dbReference type="PROSITE" id="PS00210">
    <property type="entry name" value="HEMOCYANIN_2"/>
    <property type="match status" value="1"/>
</dbReference>
<dbReference type="EMBL" id="EF044308">
    <property type="protein sequence ID" value="ABM65701.1"/>
    <property type="molecule type" value="mRNA"/>
</dbReference>
<dbReference type="SUPFAM" id="SSF81296">
    <property type="entry name" value="E set domains"/>
    <property type="match status" value="1"/>
</dbReference>
<dbReference type="Pfam" id="PF03722">
    <property type="entry name" value="Hemocyanin_N"/>
    <property type="match status" value="1"/>
</dbReference>
<evidence type="ECO:0000256" key="6">
    <source>
        <dbReference type="ARBA" id="ARBA00022723"/>
    </source>
</evidence>
<dbReference type="GO" id="GO:0046872">
    <property type="term" value="F:metal ion binding"/>
    <property type="evidence" value="ECO:0007669"/>
    <property type="project" value="UniProtKB-KW"/>
</dbReference>
<dbReference type="InterPro" id="IPR000896">
    <property type="entry name" value="Hemocyanin/hexamerin_mid_dom"/>
</dbReference>